<evidence type="ECO:0000313" key="2">
    <source>
        <dbReference type="Proteomes" id="UP000250235"/>
    </source>
</evidence>
<evidence type="ECO:0000313" key="1">
    <source>
        <dbReference type="EMBL" id="KZV44321.1"/>
    </source>
</evidence>
<name>A0A2Z7CBB6_9LAMI</name>
<proteinExistence type="predicted"/>
<dbReference type="EMBL" id="KQ997057">
    <property type="protein sequence ID" value="KZV44321.1"/>
    <property type="molecule type" value="Genomic_DNA"/>
</dbReference>
<accession>A0A2Z7CBB6</accession>
<keyword evidence="2" id="KW-1185">Reference proteome</keyword>
<dbReference type="AlphaFoldDB" id="A0A2Z7CBB6"/>
<reference evidence="1 2" key="1">
    <citation type="journal article" date="2015" name="Proc. Natl. Acad. Sci. U.S.A.">
        <title>The resurrection genome of Boea hygrometrica: A blueprint for survival of dehydration.</title>
        <authorList>
            <person name="Xiao L."/>
            <person name="Yang G."/>
            <person name="Zhang L."/>
            <person name="Yang X."/>
            <person name="Zhao S."/>
            <person name="Ji Z."/>
            <person name="Zhou Q."/>
            <person name="Hu M."/>
            <person name="Wang Y."/>
            <person name="Chen M."/>
            <person name="Xu Y."/>
            <person name="Jin H."/>
            <person name="Xiao X."/>
            <person name="Hu G."/>
            <person name="Bao F."/>
            <person name="Hu Y."/>
            <person name="Wan P."/>
            <person name="Li L."/>
            <person name="Deng X."/>
            <person name="Kuang T."/>
            <person name="Xiang C."/>
            <person name="Zhu J.K."/>
            <person name="Oliver M.J."/>
            <person name="He Y."/>
        </authorList>
    </citation>
    <scope>NUCLEOTIDE SEQUENCE [LARGE SCALE GENOMIC DNA]</scope>
    <source>
        <strain evidence="2">cv. XS01</strain>
    </source>
</reference>
<dbReference type="Proteomes" id="UP000250235">
    <property type="component" value="Unassembled WGS sequence"/>
</dbReference>
<gene>
    <name evidence="1" type="ORF">F511_18871</name>
</gene>
<sequence>MCVAVGRGRRRRRGLMGDHLHCVTRGETAGLWWLRSYSWPGVRDYEGRGRLRFSYFDDRRMGRRESVMRGNWSALVATHRECADEGR</sequence>
<protein>
    <submittedName>
        <fullName evidence="1">Uncharacterized protein</fullName>
    </submittedName>
</protein>
<organism evidence="1 2">
    <name type="scientific">Dorcoceras hygrometricum</name>
    <dbReference type="NCBI Taxonomy" id="472368"/>
    <lineage>
        <taxon>Eukaryota</taxon>
        <taxon>Viridiplantae</taxon>
        <taxon>Streptophyta</taxon>
        <taxon>Embryophyta</taxon>
        <taxon>Tracheophyta</taxon>
        <taxon>Spermatophyta</taxon>
        <taxon>Magnoliopsida</taxon>
        <taxon>eudicotyledons</taxon>
        <taxon>Gunneridae</taxon>
        <taxon>Pentapetalae</taxon>
        <taxon>asterids</taxon>
        <taxon>lamiids</taxon>
        <taxon>Lamiales</taxon>
        <taxon>Gesneriaceae</taxon>
        <taxon>Didymocarpoideae</taxon>
        <taxon>Trichosporeae</taxon>
        <taxon>Loxocarpinae</taxon>
        <taxon>Dorcoceras</taxon>
    </lineage>
</organism>